<feature type="signal peptide" evidence="1">
    <location>
        <begin position="1"/>
        <end position="21"/>
    </location>
</feature>
<sequence length="149" mass="15986">MKKTLFLSIALTLMGISLTQAQSLFDKIDNIANQVNRAANTTEGAAKTGGGILSLFGKKGKAKTTGNQTNILITGGNLAYVKKLNTLIQSIDGVTESQMKFNAEQSAITLLYSGSTEDLLSKIQEKSKDIVKDEYVTGIEQGTLNIKLK</sequence>
<evidence type="ECO:0000313" key="2">
    <source>
        <dbReference type="EMBL" id="QQN57990.1"/>
    </source>
</evidence>
<name>A0A7T7UXF3_9FLAO</name>
<feature type="chain" id="PRO_5033014895" evidence="1">
    <location>
        <begin position="22"/>
        <end position="149"/>
    </location>
</feature>
<dbReference type="OrthoDB" id="1451047at2"/>
<reference evidence="2 3" key="1">
    <citation type="submission" date="2020-12" db="EMBL/GenBank/DDBJ databases">
        <title>FDA dAtabase for Regulatory Grade micrObial Sequences (FDA-ARGOS): Supporting development and validation of Infectious Disease Dx tests.</title>
        <authorList>
            <person name="Kerrigan L."/>
            <person name="Long C."/>
            <person name="Tallon L."/>
            <person name="Sadzewicz L."/>
            <person name="Zhao X."/>
            <person name="Boylan J."/>
            <person name="Ott S."/>
            <person name="Bowen H."/>
            <person name="Vavikolanu K."/>
            <person name="Mehta A."/>
            <person name="Aluvathingal J."/>
            <person name="Nadendla S."/>
            <person name="Yan Y."/>
            <person name="Sichtig H."/>
        </authorList>
    </citation>
    <scope>NUCLEOTIDE SEQUENCE [LARGE SCALE GENOMIC DNA]</scope>
    <source>
        <strain evidence="2 3">FDAARGOS_1031</strain>
    </source>
</reference>
<dbReference type="EMBL" id="CP067018">
    <property type="protein sequence ID" value="QQN57990.1"/>
    <property type="molecule type" value="Genomic_DNA"/>
</dbReference>
<gene>
    <name evidence="2" type="ORF">I6H88_16365</name>
</gene>
<dbReference type="GeneID" id="93132398"/>
<dbReference type="KEGG" id="egm:AYC65_05760"/>
<evidence type="ECO:0000256" key="1">
    <source>
        <dbReference type="SAM" id="SignalP"/>
    </source>
</evidence>
<evidence type="ECO:0000313" key="3">
    <source>
        <dbReference type="Proteomes" id="UP000595426"/>
    </source>
</evidence>
<dbReference type="Proteomes" id="UP000595426">
    <property type="component" value="Chromosome"/>
</dbReference>
<proteinExistence type="predicted"/>
<dbReference type="AlphaFoldDB" id="A0A7T7UXF3"/>
<keyword evidence="1" id="KW-0732">Signal</keyword>
<accession>A0A7T7UXF3</accession>
<protein>
    <submittedName>
        <fullName evidence="2">Uncharacterized protein</fullName>
    </submittedName>
</protein>
<dbReference type="RefSeq" id="WP_034867619.1">
    <property type="nucleotide sequence ID" value="NZ_CBCSDR010000001.1"/>
</dbReference>
<organism evidence="2 3">
    <name type="scientific">Elizabethkingia bruuniana</name>
    <dbReference type="NCBI Taxonomy" id="1756149"/>
    <lineage>
        <taxon>Bacteria</taxon>
        <taxon>Pseudomonadati</taxon>
        <taxon>Bacteroidota</taxon>
        <taxon>Flavobacteriia</taxon>
        <taxon>Flavobacteriales</taxon>
        <taxon>Weeksellaceae</taxon>
        <taxon>Elizabethkingia</taxon>
    </lineage>
</organism>
<keyword evidence="3" id="KW-1185">Reference proteome</keyword>